<proteinExistence type="predicted"/>
<organism evidence="2 3">
    <name type="scientific">Sphenostylis stenocarpa</name>
    <dbReference type="NCBI Taxonomy" id="92480"/>
    <lineage>
        <taxon>Eukaryota</taxon>
        <taxon>Viridiplantae</taxon>
        <taxon>Streptophyta</taxon>
        <taxon>Embryophyta</taxon>
        <taxon>Tracheophyta</taxon>
        <taxon>Spermatophyta</taxon>
        <taxon>Magnoliopsida</taxon>
        <taxon>eudicotyledons</taxon>
        <taxon>Gunneridae</taxon>
        <taxon>Pentapetalae</taxon>
        <taxon>rosids</taxon>
        <taxon>fabids</taxon>
        <taxon>Fabales</taxon>
        <taxon>Fabaceae</taxon>
        <taxon>Papilionoideae</taxon>
        <taxon>50 kb inversion clade</taxon>
        <taxon>NPAAA clade</taxon>
        <taxon>indigoferoid/millettioid clade</taxon>
        <taxon>Phaseoleae</taxon>
        <taxon>Sphenostylis</taxon>
    </lineage>
</organism>
<dbReference type="Gramene" id="rna-AYBTSS11_LOCUS30951">
    <property type="protein sequence ID" value="CAJ1978750.1"/>
    <property type="gene ID" value="gene-AYBTSS11_LOCUS30951"/>
</dbReference>
<keyword evidence="3" id="KW-1185">Reference proteome</keyword>
<name>A0AA86W4Z4_9FABA</name>
<dbReference type="AlphaFoldDB" id="A0AA86W4Z4"/>
<feature type="signal peptide" evidence="1">
    <location>
        <begin position="1"/>
        <end position="22"/>
    </location>
</feature>
<reference evidence="2" key="1">
    <citation type="submission" date="2023-10" db="EMBL/GenBank/DDBJ databases">
        <authorList>
            <person name="Domelevo Entfellner J.-B."/>
        </authorList>
    </citation>
    <scope>NUCLEOTIDE SEQUENCE</scope>
</reference>
<dbReference type="EMBL" id="OY731408">
    <property type="protein sequence ID" value="CAJ1978750.1"/>
    <property type="molecule type" value="Genomic_DNA"/>
</dbReference>
<keyword evidence="1" id="KW-0732">Signal</keyword>
<evidence type="ECO:0000313" key="3">
    <source>
        <dbReference type="Proteomes" id="UP001189624"/>
    </source>
</evidence>
<accession>A0AA86W4Z4</accession>
<gene>
    <name evidence="2" type="ORF">AYBTSS11_LOCUS30951</name>
</gene>
<evidence type="ECO:0000256" key="1">
    <source>
        <dbReference type="SAM" id="SignalP"/>
    </source>
</evidence>
<dbReference type="Proteomes" id="UP001189624">
    <property type="component" value="Chromosome 11"/>
</dbReference>
<sequence length="107" mass="11896">MTLVKIVFAAVLLALTAFTGDGFSSIPRMTALKKCNSHNHCKWILPGCKGSVICNDGYCTCDETKEGDLMPCKRNRECRLHCQCKWAYCYRTAHVCVCPCNSLNQGV</sequence>
<protein>
    <submittedName>
        <fullName evidence="2">Uncharacterized protein</fullName>
    </submittedName>
</protein>
<evidence type="ECO:0000313" key="2">
    <source>
        <dbReference type="EMBL" id="CAJ1978750.1"/>
    </source>
</evidence>
<feature type="chain" id="PRO_5041718518" evidence="1">
    <location>
        <begin position="23"/>
        <end position="107"/>
    </location>
</feature>